<dbReference type="GeneID" id="86980697"/>
<feature type="transmembrane region" description="Helical" evidence="1">
    <location>
        <begin position="7"/>
        <end position="32"/>
    </location>
</feature>
<dbReference type="Gene3D" id="3.40.50.720">
    <property type="entry name" value="NAD(P)-binding Rossmann-like Domain"/>
    <property type="match status" value="1"/>
</dbReference>
<dbReference type="InterPro" id="IPR050177">
    <property type="entry name" value="Lipid_A_modif_metabolic_enz"/>
</dbReference>
<dbReference type="InterPro" id="IPR036291">
    <property type="entry name" value="NAD(P)-bd_dom_sf"/>
</dbReference>
<dbReference type="Proteomes" id="UP000063434">
    <property type="component" value="Unassembled WGS sequence"/>
</dbReference>
<feature type="domain" description="NAD-dependent epimerase/dehydratase" evidence="2">
    <location>
        <begin position="8"/>
        <end position="245"/>
    </location>
</feature>
<dbReference type="EMBL" id="LCYC01000008">
    <property type="protein sequence ID" value="KWV82988.1"/>
    <property type="molecule type" value="Genomic_DNA"/>
</dbReference>
<dbReference type="AlphaFoldDB" id="A0A120G3X5"/>
<dbReference type="Gene3D" id="3.90.25.10">
    <property type="entry name" value="UDP-galactose 4-epimerase, domain 1"/>
    <property type="match status" value="1"/>
</dbReference>
<keyword evidence="1" id="KW-1133">Transmembrane helix</keyword>
<evidence type="ECO:0000313" key="4">
    <source>
        <dbReference type="Proteomes" id="UP000063434"/>
    </source>
</evidence>
<protein>
    <submittedName>
        <fullName evidence="3">UDP-glucose 4-epimerase</fullName>
        <ecNumber evidence="3">5.1.3.2</ecNumber>
    </submittedName>
</protein>
<gene>
    <name evidence="3" type="ORF">PFL603g_01142</name>
</gene>
<accession>A0A120G3X5</accession>
<keyword evidence="1" id="KW-0812">Transmembrane</keyword>
<organism evidence="3 4">
    <name type="scientific">Pseudomonas fluorescens</name>
    <dbReference type="NCBI Taxonomy" id="294"/>
    <lineage>
        <taxon>Bacteria</taxon>
        <taxon>Pseudomonadati</taxon>
        <taxon>Pseudomonadota</taxon>
        <taxon>Gammaproteobacteria</taxon>
        <taxon>Pseudomonadales</taxon>
        <taxon>Pseudomonadaceae</taxon>
        <taxon>Pseudomonas</taxon>
    </lineage>
</organism>
<dbReference type="PATRIC" id="fig|294.192.peg.2734"/>
<dbReference type="EC" id="5.1.3.2" evidence="3"/>
<dbReference type="SUPFAM" id="SSF51735">
    <property type="entry name" value="NAD(P)-binding Rossmann-fold domains"/>
    <property type="match status" value="1"/>
</dbReference>
<dbReference type="PANTHER" id="PTHR43245">
    <property type="entry name" value="BIFUNCTIONAL POLYMYXIN RESISTANCE PROTEIN ARNA"/>
    <property type="match status" value="1"/>
</dbReference>
<sequence>MIDTKKWILITGGAGFIGSHLVDALLAGGYWVRVLDNLSTGKRSNLPLDNERFELLEGDVANAEEVARAVVGMTAVVHLAAVASVQASVDDPVGTHQSNFVGTLNLCEAMRKAGVKRVVYASSAAVYGNNGEGASIDEETAKAPLTPYASDKLAGEYYFDFYRRQHGLEPVIFRFFNIFGPRQDPSSPYSGVISIFSERAQRGLPIAVFGDGEQTRDFMYVGDLVDLLVQAVEVPDAPLGAINVGWNRTTTLRQVLRALEEALGSLPAVTYELARSGDIRHSRANNQRLLASFTPPEPTPLKVGLEQLLNG</sequence>
<reference evidence="3 4" key="1">
    <citation type="submission" date="2015-05" db="EMBL/GenBank/DDBJ databases">
        <title>A genomic and transcriptomic approach to investigate the blue pigment phenotype in Pseudomonas fluorescens.</title>
        <authorList>
            <person name="Andreani N.A."/>
            <person name="Cardazzo B."/>
        </authorList>
    </citation>
    <scope>NUCLEOTIDE SEQUENCE [LARGE SCALE GENOMIC DNA]</scope>
    <source>
        <strain evidence="3 4">Ps_40</strain>
    </source>
</reference>
<evidence type="ECO:0000313" key="3">
    <source>
        <dbReference type="EMBL" id="KWV82988.1"/>
    </source>
</evidence>
<proteinExistence type="predicted"/>
<dbReference type="GO" id="GO:0003978">
    <property type="term" value="F:UDP-glucose 4-epimerase activity"/>
    <property type="evidence" value="ECO:0007669"/>
    <property type="project" value="UniProtKB-EC"/>
</dbReference>
<evidence type="ECO:0000256" key="1">
    <source>
        <dbReference type="SAM" id="Phobius"/>
    </source>
</evidence>
<comment type="caution">
    <text evidence="3">The sequence shown here is derived from an EMBL/GenBank/DDBJ whole genome shotgun (WGS) entry which is preliminary data.</text>
</comment>
<dbReference type="Pfam" id="PF01370">
    <property type="entry name" value="Epimerase"/>
    <property type="match status" value="1"/>
</dbReference>
<evidence type="ECO:0000259" key="2">
    <source>
        <dbReference type="Pfam" id="PF01370"/>
    </source>
</evidence>
<name>A0A120G3X5_PSEFL</name>
<dbReference type="InterPro" id="IPR001509">
    <property type="entry name" value="Epimerase_deHydtase"/>
</dbReference>
<dbReference type="PANTHER" id="PTHR43245:SF53">
    <property type="entry name" value="EPIMERASE-RELATED"/>
    <property type="match status" value="1"/>
</dbReference>
<keyword evidence="3" id="KW-0413">Isomerase</keyword>
<keyword evidence="1" id="KW-0472">Membrane</keyword>
<dbReference type="RefSeq" id="WP_054896249.1">
    <property type="nucleotide sequence ID" value="NZ_LCYC01000008.1"/>
</dbReference>